<reference evidence="2 3" key="1">
    <citation type="submission" date="2020-04" db="EMBL/GenBank/DDBJ databases">
        <title>Flammeovirgaceae bacterium KN852 isolated from deep sea.</title>
        <authorList>
            <person name="Zhang D.-C."/>
        </authorList>
    </citation>
    <scope>NUCLEOTIDE SEQUENCE [LARGE SCALE GENOMIC DNA]</scope>
    <source>
        <strain evidence="2 3">KN852</strain>
    </source>
</reference>
<dbReference type="Pfam" id="PF13590">
    <property type="entry name" value="DUF4136"/>
    <property type="match status" value="1"/>
</dbReference>
<name>A0A848IY74_9BACT</name>
<dbReference type="InterPro" id="IPR025411">
    <property type="entry name" value="DUF4136"/>
</dbReference>
<proteinExistence type="predicted"/>
<evidence type="ECO:0000313" key="2">
    <source>
        <dbReference type="EMBL" id="NMM48235.1"/>
    </source>
</evidence>
<protein>
    <submittedName>
        <fullName evidence="2">DUF4136 domain-containing protein</fullName>
    </submittedName>
</protein>
<organism evidence="2 3">
    <name type="scientific">Marinigracilibium pacificum</name>
    <dbReference type="NCBI Taxonomy" id="2729599"/>
    <lineage>
        <taxon>Bacteria</taxon>
        <taxon>Pseudomonadati</taxon>
        <taxon>Bacteroidota</taxon>
        <taxon>Cytophagia</taxon>
        <taxon>Cytophagales</taxon>
        <taxon>Flammeovirgaceae</taxon>
        <taxon>Marinigracilibium</taxon>
    </lineage>
</organism>
<accession>A0A848IY74</accession>
<evidence type="ECO:0000313" key="3">
    <source>
        <dbReference type="Proteomes" id="UP000559010"/>
    </source>
</evidence>
<comment type="caution">
    <text evidence="2">The sequence shown here is derived from an EMBL/GenBank/DDBJ whole genome shotgun (WGS) entry which is preliminary data.</text>
</comment>
<dbReference type="AlphaFoldDB" id="A0A848IY74"/>
<dbReference type="Proteomes" id="UP000559010">
    <property type="component" value="Unassembled WGS sequence"/>
</dbReference>
<dbReference type="Gene3D" id="3.30.160.670">
    <property type="match status" value="1"/>
</dbReference>
<dbReference type="RefSeq" id="WP_169679736.1">
    <property type="nucleotide sequence ID" value="NZ_JABBNU010000004.1"/>
</dbReference>
<gene>
    <name evidence="2" type="ORF">HH304_07480</name>
</gene>
<sequence length="213" mass="24311">MVRNLIKQFTRAAGLFMLIGLINSCQPGGAEYVSDLDVVITNFDENFNFDNVSTYALPDEIIEIDGESNNGNTPEFLDPEFAEPILAQIEENFSNYGWTRVDEENNPDVIVLPSYTTLTTLYYYYDWGYWCWWDPWYCGGGGWWYPYPPITTGYTTGTILIQMTENSQQVADLVPVRWNLVVNGLLQGSNSSVIQRINTSIDQGFEQSPYLNK</sequence>
<feature type="domain" description="DUF4136" evidence="1">
    <location>
        <begin position="40"/>
        <end position="210"/>
    </location>
</feature>
<keyword evidence="3" id="KW-1185">Reference proteome</keyword>
<dbReference type="EMBL" id="JABBNU010000004">
    <property type="protein sequence ID" value="NMM48235.1"/>
    <property type="molecule type" value="Genomic_DNA"/>
</dbReference>
<evidence type="ECO:0000259" key="1">
    <source>
        <dbReference type="Pfam" id="PF13590"/>
    </source>
</evidence>